<evidence type="ECO:0000313" key="2">
    <source>
        <dbReference type="Proteomes" id="UP000077266"/>
    </source>
</evidence>
<keyword evidence="2" id="KW-1185">Reference proteome</keyword>
<dbReference type="EMBL" id="KV426142">
    <property type="protein sequence ID" value="KZV86848.1"/>
    <property type="molecule type" value="Genomic_DNA"/>
</dbReference>
<sequence>MTSPALSDSVRASLSKFIAGISTTAFDNAVRKIVQPPDGTDLHRYGFTSVTADIAAMFEADGVWRIVAKGLRGDERGIASLACVWLGFDTPTAPGKERFARVLFGPSPPGEPVAPATLPLGIASASALRYALNKSLYSPPDTRVFLIGEEGGDDTPECVKFCMAMSQLPLVGVTKYFLRVDRDGEIEEISKLKEGLKKIQ</sequence>
<protein>
    <submittedName>
        <fullName evidence="1">Uncharacterized protein</fullName>
    </submittedName>
</protein>
<organism evidence="1 2">
    <name type="scientific">Exidia glandulosa HHB12029</name>
    <dbReference type="NCBI Taxonomy" id="1314781"/>
    <lineage>
        <taxon>Eukaryota</taxon>
        <taxon>Fungi</taxon>
        <taxon>Dikarya</taxon>
        <taxon>Basidiomycota</taxon>
        <taxon>Agaricomycotina</taxon>
        <taxon>Agaricomycetes</taxon>
        <taxon>Auriculariales</taxon>
        <taxon>Exidiaceae</taxon>
        <taxon>Exidia</taxon>
    </lineage>
</organism>
<dbReference type="Proteomes" id="UP000077266">
    <property type="component" value="Unassembled WGS sequence"/>
</dbReference>
<dbReference type="AlphaFoldDB" id="A0A165EFZ0"/>
<proteinExistence type="predicted"/>
<accession>A0A165EFZ0</accession>
<dbReference type="InParanoid" id="A0A165EFZ0"/>
<evidence type="ECO:0000313" key="1">
    <source>
        <dbReference type="EMBL" id="KZV86848.1"/>
    </source>
</evidence>
<gene>
    <name evidence="1" type="ORF">EXIGLDRAFT_774189</name>
</gene>
<reference evidence="1 2" key="1">
    <citation type="journal article" date="2016" name="Mol. Biol. Evol.">
        <title>Comparative Genomics of Early-Diverging Mushroom-Forming Fungi Provides Insights into the Origins of Lignocellulose Decay Capabilities.</title>
        <authorList>
            <person name="Nagy L.G."/>
            <person name="Riley R."/>
            <person name="Tritt A."/>
            <person name="Adam C."/>
            <person name="Daum C."/>
            <person name="Floudas D."/>
            <person name="Sun H."/>
            <person name="Yadav J.S."/>
            <person name="Pangilinan J."/>
            <person name="Larsson K.H."/>
            <person name="Matsuura K."/>
            <person name="Barry K."/>
            <person name="Labutti K."/>
            <person name="Kuo R."/>
            <person name="Ohm R.A."/>
            <person name="Bhattacharya S.S."/>
            <person name="Shirouzu T."/>
            <person name="Yoshinaga Y."/>
            <person name="Martin F.M."/>
            <person name="Grigoriev I.V."/>
            <person name="Hibbett D.S."/>
        </authorList>
    </citation>
    <scope>NUCLEOTIDE SEQUENCE [LARGE SCALE GENOMIC DNA]</scope>
    <source>
        <strain evidence="1 2">HHB12029</strain>
    </source>
</reference>
<name>A0A165EFZ0_EXIGL</name>